<sequence length="87" mass="9330">MHSNAYATSGQPVSKCTSEGAVNAPSACSEDEARHVARPRRRRGGAVDGNRSPCIIEFVSHPHTRSAARQTMTLPFKNTSDHAPPCT</sequence>
<dbReference type="Proteomes" id="UP000299102">
    <property type="component" value="Unassembled WGS sequence"/>
</dbReference>
<dbReference type="AlphaFoldDB" id="A0A4C1WZW7"/>
<gene>
    <name evidence="2" type="ORF">EVAR_37337_1</name>
</gene>
<evidence type="ECO:0000256" key="1">
    <source>
        <dbReference type="SAM" id="MobiDB-lite"/>
    </source>
</evidence>
<protein>
    <submittedName>
        <fullName evidence="2">Uncharacterized protein</fullName>
    </submittedName>
</protein>
<feature type="region of interest" description="Disordered" evidence="1">
    <location>
        <begin position="1"/>
        <end position="51"/>
    </location>
</feature>
<organism evidence="2 3">
    <name type="scientific">Eumeta variegata</name>
    <name type="common">Bagworm moth</name>
    <name type="synonym">Eumeta japonica</name>
    <dbReference type="NCBI Taxonomy" id="151549"/>
    <lineage>
        <taxon>Eukaryota</taxon>
        <taxon>Metazoa</taxon>
        <taxon>Ecdysozoa</taxon>
        <taxon>Arthropoda</taxon>
        <taxon>Hexapoda</taxon>
        <taxon>Insecta</taxon>
        <taxon>Pterygota</taxon>
        <taxon>Neoptera</taxon>
        <taxon>Endopterygota</taxon>
        <taxon>Lepidoptera</taxon>
        <taxon>Glossata</taxon>
        <taxon>Ditrysia</taxon>
        <taxon>Tineoidea</taxon>
        <taxon>Psychidae</taxon>
        <taxon>Oiketicinae</taxon>
        <taxon>Eumeta</taxon>
    </lineage>
</organism>
<reference evidence="2 3" key="1">
    <citation type="journal article" date="2019" name="Commun. Biol.">
        <title>The bagworm genome reveals a unique fibroin gene that provides high tensile strength.</title>
        <authorList>
            <person name="Kono N."/>
            <person name="Nakamura H."/>
            <person name="Ohtoshi R."/>
            <person name="Tomita M."/>
            <person name="Numata K."/>
            <person name="Arakawa K."/>
        </authorList>
    </citation>
    <scope>NUCLEOTIDE SEQUENCE [LARGE SCALE GENOMIC DNA]</scope>
</reference>
<keyword evidence="3" id="KW-1185">Reference proteome</keyword>
<name>A0A4C1WZW7_EUMVA</name>
<accession>A0A4C1WZW7</accession>
<evidence type="ECO:0000313" key="2">
    <source>
        <dbReference type="EMBL" id="GBP56262.1"/>
    </source>
</evidence>
<proteinExistence type="predicted"/>
<feature type="compositionally biased region" description="Polar residues" evidence="1">
    <location>
        <begin position="1"/>
        <end position="17"/>
    </location>
</feature>
<dbReference type="EMBL" id="BGZK01000688">
    <property type="protein sequence ID" value="GBP56262.1"/>
    <property type="molecule type" value="Genomic_DNA"/>
</dbReference>
<comment type="caution">
    <text evidence="2">The sequence shown here is derived from an EMBL/GenBank/DDBJ whole genome shotgun (WGS) entry which is preliminary data.</text>
</comment>
<evidence type="ECO:0000313" key="3">
    <source>
        <dbReference type="Proteomes" id="UP000299102"/>
    </source>
</evidence>